<dbReference type="Proteomes" id="UP000033109">
    <property type="component" value="Chromosome"/>
</dbReference>
<keyword evidence="3" id="KW-1185">Reference proteome</keyword>
<dbReference type="OrthoDB" id="1243758at2"/>
<accession>A0A0E3UUN5</accession>
<reference evidence="2 3" key="1">
    <citation type="journal article" date="2015" name="Sci. Rep.">
        <title>Unraveling adaptation of Pontibacter korlensis to radiation and infertility in desert through complete genome and comparative transcriptomic analysis.</title>
        <authorList>
            <person name="Dai J."/>
            <person name="Dai W."/>
            <person name="Qiu C."/>
            <person name="Yang Z."/>
            <person name="Zhang Y."/>
            <person name="Zhou M."/>
            <person name="Zhang L."/>
            <person name="Fang C."/>
            <person name="Gao Q."/>
            <person name="Yang Q."/>
            <person name="Li X."/>
            <person name="Wang Z."/>
            <person name="Wang Z."/>
            <person name="Jia Z."/>
            <person name="Chen X."/>
        </authorList>
    </citation>
    <scope>NUCLEOTIDE SEQUENCE [LARGE SCALE GENOMIC DNA]</scope>
    <source>
        <strain evidence="2 3">X14-1T</strain>
    </source>
</reference>
<gene>
    <name evidence="2" type="ORF">PKOR_00575</name>
</gene>
<dbReference type="HOGENOM" id="CLU_104946_0_0_10"/>
<name>A0A0E3UUN5_9BACT</name>
<proteinExistence type="predicted"/>
<dbReference type="PATRIC" id="fig|400092.3.peg.137"/>
<evidence type="ECO:0000256" key="1">
    <source>
        <dbReference type="SAM" id="SignalP"/>
    </source>
</evidence>
<dbReference type="AlphaFoldDB" id="A0A0E3UUN5"/>
<keyword evidence="1" id="KW-0732">Signal</keyword>
<dbReference type="KEGG" id="pko:PKOR_00575"/>
<dbReference type="RefSeq" id="WP_046308617.1">
    <property type="nucleotide sequence ID" value="NZ_CBCSCY010000011.1"/>
</dbReference>
<evidence type="ECO:0000313" key="3">
    <source>
        <dbReference type="Proteomes" id="UP000033109"/>
    </source>
</evidence>
<dbReference type="EMBL" id="CP009621">
    <property type="protein sequence ID" value="AKD01912.1"/>
    <property type="molecule type" value="Genomic_DNA"/>
</dbReference>
<sequence>MKKYLCTLSFLGLVTGHVLAQQLVFDPAVVSTLVVNHTAQQAALNEIKENEGKIAALQTTISLKMTQIKELEEKMYNSLKSVQSIIGQSKNIIYASQIAADIGHYQNQMMTLARGDTELLLIAAKTELELLKRTSDLFTYIYQVAVMGTDVNLMNNADRLALIRHVVQELRVMRGLAYSITRKMRVAKYAGLLKTMNPMGLTYPDNSQAIIRSLMDEYKAIKK</sequence>
<organism evidence="2 3">
    <name type="scientific">Pontibacter korlensis</name>
    <dbReference type="NCBI Taxonomy" id="400092"/>
    <lineage>
        <taxon>Bacteria</taxon>
        <taxon>Pseudomonadati</taxon>
        <taxon>Bacteroidota</taxon>
        <taxon>Cytophagia</taxon>
        <taxon>Cytophagales</taxon>
        <taxon>Hymenobacteraceae</taxon>
        <taxon>Pontibacter</taxon>
    </lineage>
</organism>
<evidence type="ECO:0000313" key="2">
    <source>
        <dbReference type="EMBL" id="AKD01912.1"/>
    </source>
</evidence>
<feature type="signal peptide" evidence="1">
    <location>
        <begin position="1"/>
        <end position="20"/>
    </location>
</feature>
<protein>
    <submittedName>
        <fullName evidence="2">Plasmid transfer protein</fullName>
    </submittedName>
</protein>
<feature type="chain" id="PRO_5002413061" evidence="1">
    <location>
        <begin position="21"/>
        <end position="223"/>
    </location>
</feature>
<dbReference type="STRING" id="400092.PKOR_00575"/>